<evidence type="ECO:0000256" key="1">
    <source>
        <dbReference type="ARBA" id="ARBA00005964"/>
    </source>
</evidence>
<dbReference type="InterPro" id="IPR019819">
    <property type="entry name" value="Carboxylesterase_B_CS"/>
</dbReference>
<reference evidence="5 6" key="1">
    <citation type="journal article" date="2020" name="ISME J.">
        <title>Uncovering the hidden diversity of litter-decomposition mechanisms in mushroom-forming fungi.</title>
        <authorList>
            <person name="Floudas D."/>
            <person name="Bentzer J."/>
            <person name="Ahren D."/>
            <person name="Johansson T."/>
            <person name="Persson P."/>
            <person name="Tunlid A."/>
        </authorList>
    </citation>
    <scope>NUCLEOTIDE SEQUENCE [LARGE SCALE GENOMIC DNA]</scope>
    <source>
        <strain evidence="5 6">CBS 406.79</strain>
    </source>
</reference>
<feature type="domain" description="Carboxylesterase type B" evidence="4">
    <location>
        <begin position="26"/>
        <end position="497"/>
    </location>
</feature>
<dbReference type="PROSITE" id="PS00941">
    <property type="entry name" value="CARBOXYLESTERASE_B_2"/>
    <property type="match status" value="1"/>
</dbReference>
<dbReference type="GO" id="GO:0016787">
    <property type="term" value="F:hydrolase activity"/>
    <property type="evidence" value="ECO:0007669"/>
    <property type="project" value="UniProtKB-KW"/>
</dbReference>
<dbReference type="InterPro" id="IPR050309">
    <property type="entry name" value="Type-B_Carboxylest/Lipase"/>
</dbReference>
<dbReference type="InterPro" id="IPR019826">
    <property type="entry name" value="Carboxylesterase_B_AS"/>
</dbReference>
<gene>
    <name evidence="5" type="ORF">D9757_009084</name>
</gene>
<dbReference type="AlphaFoldDB" id="A0A8H5H938"/>
<organism evidence="5 6">
    <name type="scientific">Collybiopsis confluens</name>
    <dbReference type="NCBI Taxonomy" id="2823264"/>
    <lineage>
        <taxon>Eukaryota</taxon>
        <taxon>Fungi</taxon>
        <taxon>Dikarya</taxon>
        <taxon>Basidiomycota</taxon>
        <taxon>Agaricomycotina</taxon>
        <taxon>Agaricomycetes</taxon>
        <taxon>Agaricomycetidae</taxon>
        <taxon>Agaricales</taxon>
        <taxon>Marasmiineae</taxon>
        <taxon>Omphalotaceae</taxon>
        <taxon>Collybiopsis</taxon>
    </lineage>
</organism>
<dbReference type="Gene3D" id="3.40.50.1820">
    <property type="entry name" value="alpha/beta hydrolase"/>
    <property type="match status" value="1"/>
</dbReference>
<dbReference type="InterPro" id="IPR029058">
    <property type="entry name" value="AB_hydrolase_fold"/>
</dbReference>
<feature type="chain" id="PRO_5034310328" description="Carboxylic ester hydrolase" evidence="3">
    <location>
        <begin position="21"/>
        <end position="501"/>
    </location>
</feature>
<dbReference type="InterPro" id="IPR002018">
    <property type="entry name" value="CarbesteraseB"/>
</dbReference>
<evidence type="ECO:0000256" key="2">
    <source>
        <dbReference type="ARBA" id="ARBA00022801"/>
    </source>
</evidence>
<dbReference type="EMBL" id="JAACJN010000072">
    <property type="protein sequence ID" value="KAF5378964.1"/>
    <property type="molecule type" value="Genomic_DNA"/>
</dbReference>
<accession>A0A8H5H938</accession>
<dbReference type="Pfam" id="PF00135">
    <property type="entry name" value="COesterase"/>
    <property type="match status" value="1"/>
</dbReference>
<proteinExistence type="inferred from homology"/>
<dbReference type="PANTHER" id="PTHR11559">
    <property type="entry name" value="CARBOXYLESTERASE"/>
    <property type="match status" value="1"/>
</dbReference>
<evidence type="ECO:0000259" key="4">
    <source>
        <dbReference type="Pfam" id="PF00135"/>
    </source>
</evidence>
<keyword evidence="3" id="KW-0732">Signal</keyword>
<dbReference type="Proteomes" id="UP000518752">
    <property type="component" value="Unassembled WGS sequence"/>
</dbReference>
<feature type="signal peptide" evidence="3">
    <location>
        <begin position="1"/>
        <end position="20"/>
    </location>
</feature>
<keyword evidence="6" id="KW-1185">Reference proteome</keyword>
<dbReference type="EC" id="3.1.1.-" evidence="3"/>
<comment type="similarity">
    <text evidence="1 3">Belongs to the type-B carboxylesterase/lipase family.</text>
</comment>
<name>A0A8H5H938_9AGAR</name>
<dbReference type="PROSITE" id="PS00122">
    <property type="entry name" value="CARBOXYLESTERASE_B_1"/>
    <property type="match status" value="1"/>
</dbReference>
<evidence type="ECO:0000313" key="5">
    <source>
        <dbReference type="EMBL" id="KAF5378964.1"/>
    </source>
</evidence>
<protein>
    <recommendedName>
        <fullName evidence="3">Carboxylic ester hydrolase</fullName>
        <ecNumber evidence="3">3.1.1.-</ecNumber>
    </recommendedName>
</protein>
<sequence length="501" mass="54608">MKPLQLFPLVLHWIVGLVLAQSQSKSLVISTTSGSFRGVSVPSNGTEKWLGIPFALPPVGPLRFKAPVPFKPDSSSDSTVKTAETFGNACPQTPGTLGAPISEDCLFLNVWRPQNTPSNAKLPVLVWIYGGQYTTGAASVPMYDPTRIFQRAGLNGKPIIFVSMNYRINTFGFLASSLMEPQDLCAGLLDQRLALEWVQDNIEAFGGDKEKVTIWGQSAGAGSTEAHLIYHTNRTLFRGAMGDSAVGPFKSSPPASTYDRPGLPFARLLQNTGCTAGPEALDCLRSIPFETLLGISNSMIDATLNMQLWQPAIGPPGSFADTRASIKIQNKDFLHIPYFGGTNLNEGTRFSVSVLGLELTGQAQDEAFINFIEHLVIDNSSLTSDVLDDILRMWPADDPTLGGPFHTGDALFDRASAWYGDEMFIAPRRLLFENAEGLQDIFAYWFQEFVPGENVTLGVAHASELQLLFGPVPVTVEDEFANQMLDFYINFINDLDPGGEL</sequence>
<dbReference type="OrthoDB" id="408631at2759"/>
<evidence type="ECO:0000256" key="3">
    <source>
        <dbReference type="RuleBase" id="RU361235"/>
    </source>
</evidence>
<evidence type="ECO:0000313" key="6">
    <source>
        <dbReference type="Proteomes" id="UP000518752"/>
    </source>
</evidence>
<dbReference type="SUPFAM" id="SSF53474">
    <property type="entry name" value="alpha/beta-Hydrolases"/>
    <property type="match status" value="1"/>
</dbReference>
<comment type="caution">
    <text evidence="5">The sequence shown here is derived from an EMBL/GenBank/DDBJ whole genome shotgun (WGS) entry which is preliminary data.</text>
</comment>
<keyword evidence="2 3" id="KW-0378">Hydrolase</keyword>